<comment type="caution">
    <text evidence="1">The sequence shown here is derived from an EMBL/GenBank/DDBJ whole genome shotgun (WGS) entry which is preliminary data.</text>
</comment>
<evidence type="ECO:0000313" key="2">
    <source>
        <dbReference type="Proteomes" id="UP000607653"/>
    </source>
</evidence>
<sequence length="110" mass="12313">MEHTFRPVVDGFTNLISSRAQRERVRVSAEDSRIGTVECKPYEHIFQIQDVASSLKHQAQESIIHQLPSHAGRETPELLGSQDDVCYLLVSSPLIVVQSEDNISEHMGSV</sequence>
<organism evidence="1 2">
    <name type="scientific">Nelumbo nucifera</name>
    <name type="common">Sacred lotus</name>
    <dbReference type="NCBI Taxonomy" id="4432"/>
    <lineage>
        <taxon>Eukaryota</taxon>
        <taxon>Viridiplantae</taxon>
        <taxon>Streptophyta</taxon>
        <taxon>Embryophyta</taxon>
        <taxon>Tracheophyta</taxon>
        <taxon>Spermatophyta</taxon>
        <taxon>Magnoliopsida</taxon>
        <taxon>Proteales</taxon>
        <taxon>Nelumbonaceae</taxon>
        <taxon>Nelumbo</taxon>
    </lineage>
</organism>
<protein>
    <submittedName>
        <fullName evidence="1">Uncharacterized protein</fullName>
    </submittedName>
</protein>
<accession>A0A822XSP4</accession>
<dbReference type="AlphaFoldDB" id="A0A822XSP4"/>
<gene>
    <name evidence="1" type="ORF">HUJ06_023298</name>
</gene>
<name>A0A822XSP4_NELNU</name>
<reference evidence="1 2" key="1">
    <citation type="journal article" date="2020" name="Mol. Biol. Evol.">
        <title>Distinct Expression and Methylation Patterns for Genes with Different Fates following a Single Whole-Genome Duplication in Flowering Plants.</title>
        <authorList>
            <person name="Shi T."/>
            <person name="Rahmani R.S."/>
            <person name="Gugger P.F."/>
            <person name="Wang M."/>
            <person name="Li H."/>
            <person name="Zhang Y."/>
            <person name="Li Z."/>
            <person name="Wang Q."/>
            <person name="Van de Peer Y."/>
            <person name="Marchal K."/>
            <person name="Chen J."/>
        </authorList>
    </citation>
    <scope>NUCLEOTIDE SEQUENCE [LARGE SCALE GENOMIC DNA]</scope>
    <source>
        <tissue evidence="1">Leaf</tissue>
    </source>
</reference>
<dbReference type="Proteomes" id="UP000607653">
    <property type="component" value="Unassembled WGS sequence"/>
</dbReference>
<keyword evidence="2" id="KW-1185">Reference proteome</keyword>
<evidence type="ECO:0000313" key="1">
    <source>
        <dbReference type="EMBL" id="DAD21835.1"/>
    </source>
</evidence>
<proteinExistence type="predicted"/>
<dbReference type="EMBL" id="DUZY01000001">
    <property type="protein sequence ID" value="DAD21835.1"/>
    <property type="molecule type" value="Genomic_DNA"/>
</dbReference>